<accession>A0A678ZZJ2</accession>
<proteinExistence type="predicted"/>
<reference evidence="1 2" key="1">
    <citation type="submission" date="2018-12" db="EMBL/GenBank/DDBJ databases">
        <authorList>
            <person name="Shneider M.M."/>
            <person name="Kabilov M.R."/>
            <person name="Miroshnikov K.A."/>
        </authorList>
    </citation>
    <scope>NUCLEOTIDE SEQUENCE [LARGE SCALE GENOMIC DNA]</scope>
</reference>
<sequence length="119" mass="12507">MAIATIKYDLGKSGQLLDFILYERSTPNGWSRKTLDIAPVAGVKIGDTVKADGTLATATADVKGISLTETSATLGVCTNGDAKPSVLYRDAEVQRLPQWTDLQVAGIEALGITVLVTGK</sequence>
<evidence type="ECO:0000313" key="2">
    <source>
        <dbReference type="Proteomes" id="UP000434907"/>
    </source>
</evidence>
<name>A0A678ZZJ2_9CAUD</name>
<dbReference type="EMBL" id="MK290738">
    <property type="protein sequence ID" value="AZV02266.1"/>
    <property type="molecule type" value="Genomic_DNA"/>
</dbReference>
<organism evidence="1 2">
    <name type="scientific">Pectobacterium phage Arno18</name>
    <dbReference type="NCBI Taxonomy" id="2500578"/>
    <lineage>
        <taxon>Viruses</taxon>
        <taxon>Duplodnaviria</taxon>
        <taxon>Heunggongvirae</taxon>
        <taxon>Uroviricota</taxon>
        <taxon>Caudoviricetes</taxon>
        <taxon>Andersonviridae</taxon>
        <taxon>Andersonviridae incertae sedis</taxon>
        <taxon>Arnovirus</taxon>
        <taxon>Arnovirus arno18</taxon>
    </lineage>
</organism>
<protein>
    <recommendedName>
        <fullName evidence="3">Head decoration protein</fullName>
    </recommendedName>
</protein>
<gene>
    <name evidence="1" type="ORF">Arno18_80</name>
</gene>
<evidence type="ECO:0008006" key="3">
    <source>
        <dbReference type="Google" id="ProtNLM"/>
    </source>
</evidence>
<evidence type="ECO:0000313" key="1">
    <source>
        <dbReference type="EMBL" id="AZV02266.1"/>
    </source>
</evidence>
<dbReference type="Proteomes" id="UP000434907">
    <property type="component" value="Segment"/>
</dbReference>
<keyword evidence="2" id="KW-1185">Reference proteome</keyword>